<dbReference type="EMBL" id="SJSA01000001">
    <property type="protein sequence ID" value="TGG39650.1"/>
    <property type="molecule type" value="Genomic_DNA"/>
</dbReference>
<dbReference type="InterPro" id="IPR025665">
    <property type="entry name" value="Beta-barrel_OMP_2"/>
</dbReference>
<proteinExistence type="predicted"/>
<gene>
    <name evidence="2" type="ORF">EZ315_02625</name>
</gene>
<dbReference type="Proteomes" id="UP000297635">
    <property type="component" value="Unassembled WGS sequence"/>
</dbReference>
<reference evidence="2 3" key="1">
    <citation type="submission" date="2019-02" db="EMBL/GenBank/DDBJ databases">
        <title>Isolation and identification of novel species under the genus Muribaculum.</title>
        <authorList>
            <person name="Miyake S."/>
            <person name="Ding Y."/>
            <person name="Low A."/>
            <person name="Soh M."/>
            <person name="Seedorf H."/>
        </authorList>
    </citation>
    <scope>NUCLEOTIDE SEQUENCE [LARGE SCALE GENOMIC DNA]</scope>
    <source>
        <strain evidence="2 3">TLL-A3</strain>
    </source>
</reference>
<comment type="caution">
    <text evidence="2">The sequence shown here is derived from an EMBL/GenBank/DDBJ whole genome shotgun (WGS) entry which is preliminary data.</text>
</comment>
<keyword evidence="3" id="KW-1185">Reference proteome</keyword>
<protein>
    <submittedName>
        <fullName evidence="2">PorT family protein</fullName>
    </submittedName>
</protein>
<name>A0A4Z0V8J1_9BACT</name>
<evidence type="ECO:0000313" key="3">
    <source>
        <dbReference type="Proteomes" id="UP000297635"/>
    </source>
</evidence>
<dbReference type="Pfam" id="PF13568">
    <property type="entry name" value="OMP_b-brl_2"/>
    <property type="match status" value="1"/>
</dbReference>
<accession>A0A4Z0V8J1</accession>
<organism evidence="2 3">
    <name type="scientific">Duncaniella freteri</name>
    <dbReference type="NCBI Taxonomy" id="2530391"/>
    <lineage>
        <taxon>Bacteria</taxon>
        <taxon>Pseudomonadati</taxon>
        <taxon>Bacteroidota</taxon>
        <taxon>Bacteroidia</taxon>
        <taxon>Bacteroidales</taxon>
        <taxon>Muribaculaceae</taxon>
        <taxon>Duncaniella</taxon>
    </lineage>
</organism>
<evidence type="ECO:0000313" key="2">
    <source>
        <dbReference type="EMBL" id="TGG39650.1"/>
    </source>
</evidence>
<evidence type="ECO:0000259" key="1">
    <source>
        <dbReference type="Pfam" id="PF13568"/>
    </source>
</evidence>
<feature type="domain" description="Outer membrane protein beta-barrel" evidence="1">
    <location>
        <begin position="69"/>
        <end position="203"/>
    </location>
</feature>
<dbReference type="AlphaFoldDB" id="A0A4Z0V8J1"/>
<sequence>MEKTSILIIYISIFQPIINYIMKRVLFLLVVAFVAMSASAQITWNTKGGIGLAHCWGDAEGLSGHFVGKIGAGIEKPLTSNWSLMPSLEVAWKGAEEKFSDKGFEYKSTLDLFYIQVPVVAAYRVNINDDWNCALKAGPYLAYAISGKIKGGYEGESFDEDFFSSNDEGPSGRRFDAGLDFGVDFEYHRFVFGVEYELGFISIQKKFEDIVGSIRNAAFYATVGFKF</sequence>